<evidence type="ECO:0000313" key="2">
    <source>
        <dbReference type="Proteomes" id="UP000260665"/>
    </source>
</evidence>
<dbReference type="OrthoDB" id="5432438at2"/>
<dbReference type="AlphaFoldDB" id="A0A3E1RH09"/>
<protein>
    <recommendedName>
        <fullName evidence="3">DUF1236 domain-containing protein</fullName>
    </recommendedName>
</protein>
<gene>
    <name evidence="1" type="ORF">DIC66_03960</name>
</gene>
<comment type="caution">
    <text evidence="1">The sequence shown here is derived from an EMBL/GenBank/DDBJ whole genome shotgun (WGS) entry which is preliminary data.</text>
</comment>
<organism evidence="1 2">
    <name type="scientific">Rhodoferax lacus</name>
    <dbReference type="NCBI Taxonomy" id="2184758"/>
    <lineage>
        <taxon>Bacteria</taxon>
        <taxon>Pseudomonadati</taxon>
        <taxon>Pseudomonadota</taxon>
        <taxon>Betaproteobacteria</taxon>
        <taxon>Burkholderiales</taxon>
        <taxon>Comamonadaceae</taxon>
        <taxon>Rhodoferax</taxon>
    </lineage>
</organism>
<proteinExistence type="predicted"/>
<name>A0A3E1RH09_9BURK</name>
<dbReference type="Gene3D" id="3.10.450.160">
    <property type="entry name" value="inner membrane protein cigr"/>
    <property type="match status" value="1"/>
</dbReference>
<dbReference type="Proteomes" id="UP000260665">
    <property type="component" value="Unassembled WGS sequence"/>
</dbReference>
<keyword evidence="2" id="KW-1185">Reference proteome</keyword>
<accession>A0A3E1RH09</accession>
<dbReference type="EMBL" id="QFZK01000002">
    <property type="protein sequence ID" value="RFO97890.1"/>
    <property type="molecule type" value="Genomic_DNA"/>
</dbReference>
<sequence>MLAALSVAASPSFAAKPEWAGKGNKHQQGEQVEQGQVEIQIGAYFGERQRLEVSNYYETQGRAGKCPPGLAKKHNGCQPPGQAKKWQMGRPLARDVVFYPVPDAVVVRIGLPPAGHRYVRVLNDVLLIAIGTNLVVDAIQDLMR</sequence>
<evidence type="ECO:0000313" key="1">
    <source>
        <dbReference type="EMBL" id="RFO97890.1"/>
    </source>
</evidence>
<reference evidence="1 2" key="1">
    <citation type="submission" date="2018-05" db="EMBL/GenBank/DDBJ databases">
        <title>Rhodoferax soyangensis sp.nov., isolated from an oligotrophic freshwater lake.</title>
        <authorList>
            <person name="Park M."/>
        </authorList>
    </citation>
    <scope>NUCLEOTIDE SEQUENCE [LARGE SCALE GENOMIC DNA]</scope>
    <source>
        <strain evidence="1 2">IMCC26218</strain>
    </source>
</reference>
<evidence type="ECO:0008006" key="3">
    <source>
        <dbReference type="Google" id="ProtNLM"/>
    </source>
</evidence>